<evidence type="ECO:0000313" key="3">
    <source>
        <dbReference type="Proteomes" id="UP000783390"/>
    </source>
</evidence>
<dbReference type="RefSeq" id="WP_209796201.1">
    <property type="nucleotide sequence ID" value="NZ_JAGGJZ010000002.1"/>
</dbReference>
<protein>
    <submittedName>
        <fullName evidence="2">Stage II sporulation protein P</fullName>
    </submittedName>
</protein>
<dbReference type="Proteomes" id="UP000783390">
    <property type="component" value="Unassembled WGS sequence"/>
</dbReference>
<dbReference type="Pfam" id="PF07454">
    <property type="entry name" value="SpoIIP"/>
    <property type="match status" value="1"/>
</dbReference>
<gene>
    <name evidence="2" type="ORF">J2Z53_001089</name>
</gene>
<evidence type="ECO:0000313" key="2">
    <source>
        <dbReference type="EMBL" id="MBP1889508.1"/>
    </source>
</evidence>
<dbReference type="EMBL" id="JAGGJZ010000002">
    <property type="protein sequence ID" value="MBP1889508.1"/>
    <property type="molecule type" value="Genomic_DNA"/>
</dbReference>
<proteinExistence type="predicted"/>
<evidence type="ECO:0000256" key="1">
    <source>
        <dbReference type="SAM" id="Phobius"/>
    </source>
</evidence>
<sequence length="354" mass="40171">MISKTKGRSVSNSLDIGIVVLLVCLVIFFGRCIYILKENNERGGLVYVELLNFSMPLVETQVYEEGAYYENNLSLKNIALQAVGLYDISAQKLVNSENPIFKLDERIAKNNEIGDYKPFELDESSIIKYTDEEKSNLYNPKLKKELNKSKPEVLIYHTHTGEGYAETKNFTNDPNHNVVGVGNIITKELEKYGISVIHDKTIHDNSYNDSYNRSRQTVKRYYDKLGDKFKLVIDIHRDGVNRKNATQGTKNAFTTKINGEDVAKIAYVVSKGSKNYTKSTKKVEKELNKITKSLYPSFLKGTVEYPNGINHFNQDIFNNSILIEVGANINTSKEVMNSAKYIGRIIAEYINGKN</sequence>
<dbReference type="InterPro" id="IPR010897">
    <property type="entry name" value="Spore_II_P"/>
</dbReference>
<comment type="caution">
    <text evidence="2">The sequence shown here is derived from an EMBL/GenBank/DDBJ whole genome shotgun (WGS) entry which is preliminary data.</text>
</comment>
<name>A0ABS4EZS6_9CLOT</name>
<reference evidence="2 3" key="1">
    <citation type="submission" date="2021-03" db="EMBL/GenBank/DDBJ databases">
        <title>Genomic Encyclopedia of Type Strains, Phase IV (KMG-IV): sequencing the most valuable type-strain genomes for metagenomic binning, comparative biology and taxonomic classification.</title>
        <authorList>
            <person name="Goeker M."/>
        </authorList>
    </citation>
    <scope>NUCLEOTIDE SEQUENCE [LARGE SCALE GENOMIC DNA]</scope>
    <source>
        <strain evidence="2 3">DSM 3984</strain>
    </source>
</reference>
<dbReference type="NCBIfam" id="TIGR02867">
    <property type="entry name" value="spore_II_P"/>
    <property type="match status" value="1"/>
</dbReference>
<keyword evidence="1" id="KW-0472">Membrane</keyword>
<keyword evidence="1" id="KW-0812">Transmembrane</keyword>
<feature type="transmembrane region" description="Helical" evidence="1">
    <location>
        <begin position="12"/>
        <end position="36"/>
    </location>
</feature>
<organism evidence="2 3">
    <name type="scientific">Clostridium moniliforme</name>
    <dbReference type="NCBI Taxonomy" id="39489"/>
    <lineage>
        <taxon>Bacteria</taxon>
        <taxon>Bacillati</taxon>
        <taxon>Bacillota</taxon>
        <taxon>Clostridia</taxon>
        <taxon>Eubacteriales</taxon>
        <taxon>Clostridiaceae</taxon>
        <taxon>Clostridium</taxon>
    </lineage>
</organism>
<accession>A0ABS4EZS6</accession>
<keyword evidence="3" id="KW-1185">Reference proteome</keyword>
<keyword evidence="1" id="KW-1133">Transmembrane helix</keyword>